<keyword evidence="11 12" id="KW-0407">Ion channel</keyword>
<evidence type="ECO:0000256" key="7">
    <source>
        <dbReference type="ARBA" id="ARBA00023053"/>
    </source>
</evidence>
<keyword evidence="5 12" id="KW-0812">Transmembrane</keyword>
<keyword evidence="6 13" id="KW-1133">Transmembrane helix</keyword>
<evidence type="ECO:0000256" key="9">
    <source>
        <dbReference type="ARBA" id="ARBA00023136"/>
    </source>
</evidence>
<sequence>MFGVAVDFYVHSPYDVMDLSVGWTDIILTLVRTTELSVMESRCGRGVKDLSPSRRGCSYMDEPRLSGRKVHSTNTCRLACRSNLAKELCNCVPFYYFYDGGPPCTPKGMWCLANNAHKLLRNNDKKCSCVPQCIDCNYKEMTVEEQVWGNPPFNLHGSIKYSVQAPQTRYTREIVFHFQDLVVSFGGAAGLFLGASFISFVEILYFIVARLFTHIHGAQDINKNKATVVAVKEAAVSHETLRIQYLTAILMEDQKKYDSKPGSYSYYN</sequence>
<dbReference type="OrthoDB" id="73875at2759"/>
<keyword evidence="3 12" id="KW-0813">Transport</keyword>
<keyword evidence="14" id="KW-1185">Reference proteome</keyword>
<dbReference type="InterPro" id="IPR001873">
    <property type="entry name" value="ENaC"/>
</dbReference>
<dbReference type="PANTHER" id="PTHR11690">
    <property type="entry name" value="AMILORIDE-SENSITIVE SODIUM CHANNEL-RELATED"/>
    <property type="match status" value="1"/>
</dbReference>
<dbReference type="GO" id="GO:0005886">
    <property type="term" value="C:plasma membrane"/>
    <property type="evidence" value="ECO:0007669"/>
    <property type="project" value="TreeGrafter"/>
</dbReference>
<evidence type="ECO:0000256" key="3">
    <source>
        <dbReference type="ARBA" id="ARBA00022448"/>
    </source>
</evidence>
<organism evidence="14 15">
    <name type="scientific">Spodoptera litura</name>
    <name type="common">Asian cotton leafworm</name>
    <dbReference type="NCBI Taxonomy" id="69820"/>
    <lineage>
        <taxon>Eukaryota</taxon>
        <taxon>Metazoa</taxon>
        <taxon>Ecdysozoa</taxon>
        <taxon>Arthropoda</taxon>
        <taxon>Hexapoda</taxon>
        <taxon>Insecta</taxon>
        <taxon>Pterygota</taxon>
        <taxon>Neoptera</taxon>
        <taxon>Endopterygota</taxon>
        <taxon>Lepidoptera</taxon>
        <taxon>Glossata</taxon>
        <taxon>Ditrysia</taxon>
        <taxon>Noctuoidea</taxon>
        <taxon>Noctuidae</taxon>
        <taxon>Amphipyrinae</taxon>
        <taxon>Spodoptera</taxon>
    </lineage>
</organism>
<dbReference type="Gene3D" id="1.10.287.770">
    <property type="entry name" value="YojJ-like"/>
    <property type="match status" value="1"/>
</dbReference>
<comment type="similarity">
    <text evidence="2 12">Belongs to the amiloride-sensitive sodium channel (TC 1.A.6) family.</text>
</comment>
<keyword evidence="4 12" id="KW-0894">Sodium channel</keyword>
<reference evidence="15" key="1">
    <citation type="submission" date="2025-08" db="UniProtKB">
        <authorList>
            <consortium name="RefSeq"/>
        </authorList>
    </citation>
    <scope>IDENTIFICATION</scope>
    <source>
        <strain evidence="15">Ishihara</strain>
        <tissue evidence="15">Whole body</tissue>
    </source>
</reference>
<evidence type="ECO:0000256" key="6">
    <source>
        <dbReference type="ARBA" id="ARBA00022989"/>
    </source>
</evidence>
<dbReference type="Pfam" id="PF00858">
    <property type="entry name" value="ASC"/>
    <property type="match status" value="1"/>
</dbReference>
<evidence type="ECO:0000256" key="8">
    <source>
        <dbReference type="ARBA" id="ARBA00023065"/>
    </source>
</evidence>
<keyword evidence="10 12" id="KW-0739">Sodium transport</keyword>
<dbReference type="GO" id="GO:0015280">
    <property type="term" value="F:ligand-gated sodium channel activity"/>
    <property type="evidence" value="ECO:0007669"/>
    <property type="project" value="TreeGrafter"/>
</dbReference>
<evidence type="ECO:0000256" key="13">
    <source>
        <dbReference type="SAM" id="Phobius"/>
    </source>
</evidence>
<evidence type="ECO:0000256" key="10">
    <source>
        <dbReference type="ARBA" id="ARBA00023201"/>
    </source>
</evidence>
<dbReference type="Proteomes" id="UP000301870">
    <property type="component" value="Chromosome 13"/>
</dbReference>
<feature type="transmembrane region" description="Helical" evidence="13">
    <location>
        <begin position="181"/>
        <end position="208"/>
    </location>
</feature>
<dbReference type="PANTHER" id="PTHR11690:SF240">
    <property type="entry name" value="PICKPOCKET 25-RELATED"/>
    <property type="match status" value="1"/>
</dbReference>
<evidence type="ECO:0000256" key="11">
    <source>
        <dbReference type="ARBA" id="ARBA00023303"/>
    </source>
</evidence>
<dbReference type="RefSeq" id="XP_022819144.1">
    <property type="nucleotide sequence ID" value="XM_022963376.1"/>
</dbReference>
<gene>
    <name evidence="15" type="primary">LOC111351454</name>
</gene>
<evidence type="ECO:0000256" key="4">
    <source>
        <dbReference type="ARBA" id="ARBA00022461"/>
    </source>
</evidence>
<dbReference type="AlphaFoldDB" id="A0A9J7E0N5"/>
<protein>
    <submittedName>
        <fullName evidence="15">Pickpocket protein 11-like</fullName>
    </submittedName>
</protein>
<comment type="subcellular location">
    <subcellularLocation>
        <location evidence="1">Membrane</location>
        <topology evidence="1">Multi-pass membrane protein</topology>
    </subcellularLocation>
</comment>
<keyword evidence="8 12" id="KW-0406">Ion transport</keyword>
<evidence type="ECO:0000256" key="12">
    <source>
        <dbReference type="RuleBase" id="RU000679"/>
    </source>
</evidence>
<evidence type="ECO:0000256" key="2">
    <source>
        <dbReference type="ARBA" id="ARBA00007193"/>
    </source>
</evidence>
<accession>A0A9J7E0N5</accession>
<dbReference type="KEGG" id="sliu:111351454"/>
<evidence type="ECO:0000313" key="14">
    <source>
        <dbReference type="Proteomes" id="UP000301870"/>
    </source>
</evidence>
<evidence type="ECO:0000256" key="1">
    <source>
        <dbReference type="ARBA" id="ARBA00004141"/>
    </source>
</evidence>
<name>A0A9J7E0N5_SPOLT</name>
<dbReference type="GeneID" id="111351454"/>
<proteinExistence type="inferred from homology"/>
<keyword evidence="9 13" id="KW-0472">Membrane</keyword>
<evidence type="ECO:0000256" key="5">
    <source>
        <dbReference type="ARBA" id="ARBA00022692"/>
    </source>
</evidence>
<evidence type="ECO:0000313" key="15">
    <source>
        <dbReference type="RefSeq" id="XP_022819144.1"/>
    </source>
</evidence>
<keyword evidence="7" id="KW-0915">Sodium</keyword>
<dbReference type="Gene3D" id="1.10.287.820">
    <property type="entry name" value="Acid-sensing ion channel domain"/>
    <property type="match status" value="1"/>
</dbReference>